<dbReference type="Pfam" id="PF16220">
    <property type="entry name" value="DUF4880"/>
    <property type="match status" value="1"/>
</dbReference>
<dbReference type="Gene3D" id="2.60.120.1440">
    <property type="match status" value="1"/>
</dbReference>
<protein>
    <submittedName>
        <fullName evidence="3">Amino acid ABC transporter substrate-binding protein</fullName>
    </submittedName>
</protein>
<evidence type="ECO:0000259" key="2">
    <source>
        <dbReference type="Pfam" id="PF16220"/>
    </source>
</evidence>
<gene>
    <name evidence="3" type="ORF">KF715C_ch45330</name>
</gene>
<dbReference type="InterPro" id="IPR032623">
    <property type="entry name" value="FecR_N"/>
</dbReference>
<dbReference type="PANTHER" id="PTHR30273:SF2">
    <property type="entry name" value="PROTEIN FECR"/>
    <property type="match status" value="1"/>
</dbReference>
<dbReference type="Pfam" id="PF04773">
    <property type="entry name" value="FecR"/>
    <property type="match status" value="1"/>
</dbReference>
<dbReference type="GO" id="GO:0016989">
    <property type="term" value="F:sigma factor antagonist activity"/>
    <property type="evidence" value="ECO:0007669"/>
    <property type="project" value="TreeGrafter"/>
</dbReference>
<reference evidence="3 4" key="1">
    <citation type="submission" date="2015-11" db="EMBL/GenBank/DDBJ databases">
        <title>Complete genome sequencing of a biphenyl-degrading bacterium, Pseudomonas putida KF715 (=NBRC110667).</title>
        <authorList>
            <person name="Suenaga H."/>
            <person name="Fujihara N."/>
            <person name="Watanabe T."/>
            <person name="Hirose J."/>
            <person name="Kimura N."/>
            <person name="Yamazoe A."/>
            <person name="Hosoyama A."/>
            <person name="Shimodaira J."/>
            <person name="Furukawa K."/>
        </authorList>
    </citation>
    <scope>NUCLEOTIDE SEQUENCE [LARGE SCALE GENOMIC DNA]</scope>
    <source>
        <strain evidence="3 4">KF715</strain>
    </source>
</reference>
<sequence>MTSPVHKLSHASLQQAAHWYVQLQDENAAPQLRTQWQHWFDQHGDHQAAWHYVQRVGQRFAPLQAEGAAAGRALREHDARRFTRRTGLKSLLVLGAGSLLGWRAWHGAPLSGWGADMATGIGEVRETRLADGSQLWLGAQSAVDTQFSTFSRVLRLRFGELLVETAHDPRRPFFVDTAQGRMQALGTRFAVCQLGENTRLDVYAGAVEVCTAQSGERCIVPAGQQVDFSAQAISTTRPAQSAGESWIYHRLNAEDMPLGHLLQTLGRYRHGHLGWHPDVAKLSVMGAFPLNDTDRALALLQAALPVRVQRLTPWWVTVEPV</sequence>
<evidence type="ECO:0000259" key="1">
    <source>
        <dbReference type="Pfam" id="PF04773"/>
    </source>
</evidence>
<dbReference type="PIRSF" id="PIRSF018266">
    <property type="entry name" value="FecR"/>
    <property type="match status" value="1"/>
</dbReference>
<evidence type="ECO:0000313" key="3">
    <source>
        <dbReference type="EMBL" id="BAW25106.1"/>
    </source>
</evidence>
<dbReference type="EMBL" id="AP015029">
    <property type="protein sequence ID" value="BAW25106.1"/>
    <property type="molecule type" value="Genomic_DNA"/>
</dbReference>
<dbReference type="Proteomes" id="UP000218731">
    <property type="component" value="Chromosome 1"/>
</dbReference>
<dbReference type="AlphaFoldDB" id="A0A1L7NHX4"/>
<dbReference type="InterPro" id="IPR006860">
    <property type="entry name" value="FecR"/>
</dbReference>
<accession>A0A1L7NHX4</accession>
<dbReference type="PANTHER" id="PTHR30273">
    <property type="entry name" value="PERIPLASMIC SIGNAL SENSOR AND SIGMA FACTOR ACTIVATOR FECR-RELATED"/>
    <property type="match status" value="1"/>
</dbReference>
<organism evidence="3 4">
    <name type="scientific">Pseudomonas putida</name>
    <name type="common">Arthrobacter siderocapsulatus</name>
    <dbReference type="NCBI Taxonomy" id="303"/>
    <lineage>
        <taxon>Bacteria</taxon>
        <taxon>Pseudomonadati</taxon>
        <taxon>Pseudomonadota</taxon>
        <taxon>Gammaproteobacteria</taxon>
        <taxon>Pseudomonadales</taxon>
        <taxon>Pseudomonadaceae</taxon>
        <taxon>Pseudomonas</taxon>
    </lineage>
</organism>
<evidence type="ECO:0000313" key="4">
    <source>
        <dbReference type="Proteomes" id="UP000218731"/>
    </source>
</evidence>
<dbReference type="InterPro" id="IPR012373">
    <property type="entry name" value="Ferrdict_sens_TM"/>
</dbReference>
<proteinExistence type="predicted"/>
<feature type="domain" description="FecR protein" evidence="1">
    <location>
        <begin position="116"/>
        <end position="208"/>
    </location>
</feature>
<dbReference type="RefSeq" id="WP_023047027.1">
    <property type="nucleotide sequence ID" value="NZ_AP015029.1"/>
</dbReference>
<name>A0A1L7NHX4_PSEPU</name>
<feature type="domain" description="FecR N-terminal" evidence="2">
    <location>
        <begin position="14"/>
        <end position="56"/>
    </location>
</feature>